<evidence type="ECO:0000256" key="1">
    <source>
        <dbReference type="ARBA" id="ARBA00009437"/>
    </source>
</evidence>
<keyword evidence="3" id="KW-0238">DNA-binding</keyword>
<dbReference type="PANTHER" id="PTHR30346:SF29">
    <property type="entry name" value="LYSR SUBSTRATE-BINDING"/>
    <property type="match status" value="1"/>
</dbReference>
<keyword evidence="4" id="KW-0804">Transcription</keyword>
<dbReference type="Gene3D" id="3.40.190.10">
    <property type="entry name" value="Periplasmic binding protein-like II"/>
    <property type="match status" value="2"/>
</dbReference>
<dbReference type="AlphaFoldDB" id="A0A367EB12"/>
<dbReference type="InterPro" id="IPR036388">
    <property type="entry name" value="WH-like_DNA-bd_sf"/>
</dbReference>
<keyword evidence="7" id="KW-1185">Reference proteome</keyword>
<evidence type="ECO:0000256" key="4">
    <source>
        <dbReference type="ARBA" id="ARBA00023163"/>
    </source>
</evidence>
<dbReference type="InterPro" id="IPR005119">
    <property type="entry name" value="LysR_subst-bd"/>
</dbReference>
<sequence>MIDLRLLHTLRVLHSEGTVTATAHALHLSPSAVSQQLRQLAQQTGAELLRQDGRTLRLTPAGRVLLRHADVLHAQWEQARADLAASGGGGRLTLRVEGFTTTMASLLAPTAHELRDARPPVRVLLHESDTRLSYQRLLADQADIAVLTPHPDSPTVDDPRFAQRPLLDDVLDLVVPVGHPLAGRRPVDLAQAAAEDWITPHHDQDRLIQALCAAAGFTPRRLHHSDEWPAILAMIGHGLGVCLVPRLMSVAGHPRVVRVPVQGSPPPFRRVLTVVRQGSEEQPAVAAGLAALRERAAVLTREPAGEFTLDPAGE</sequence>
<accession>A0A367EB12</accession>
<dbReference type="SUPFAM" id="SSF53850">
    <property type="entry name" value="Periplasmic binding protein-like II"/>
    <property type="match status" value="1"/>
</dbReference>
<evidence type="ECO:0000259" key="5">
    <source>
        <dbReference type="PROSITE" id="PS50931"/>
    </source>
</evidence>
<dbReference type="GO" id="GO:0003700">
    <property type="term" value="F:DNA-binding transcription factor activity"/>
    <property type="evidence" value="ECO:0007669"/>
    <property type="project" value="InterPro"/>
</dbReference>
<dbReference type="Pfam" id="PF03466">
    <property type="entry name" value="LysR_substrate"/>
    <property type="match status" value="1"/>
</dbReference>
<dbReference type="PANTHER" id="PTHR30346">
    <property type="entry name" value="TRANSCRIPTIONAL DUAL REGULATOR HCAR-RELATED"/>
    <property type="match status" value="1"/>
</dbReference>
<reference evidence="6 7" key="1">
    <citation type="submission" date="2018-06" db="EMBL/GenBank/DDBJ databases">
        <title>Streptomyces reniochalinae sp. nov. and Streptomyces diacarnus sp. nov. from marine sponges.</title>
        <authorList>
            <person name="Li L."/>
        </authorList>
    </citation>
    <scope>NUCLEOTIDE SEQUENCE [LARGE SCALE GENOMIC DNA]</scope>
    <source>
        <strain evidence="6 7">LHW51701</strain>
    </source>
</reference>
<dbReference type="Pfam" id="PF00126">
    <property type="entry name" value="HTH_1"/>
    <property type="match status" value="1"/>
</dbReference>
<dbReference type="GO" id="GO:0003677">
    <property type="term" value="F:DNA binding"/>
    <property type="evidence" value="ECO:0007669"/>
    <property type="project" value="UniProtKB-KW"/>
</dbReference>
<dbReference type="InterPro" id="IPR036390">
    <property type="entry name" value="WH_DNA-bd_sf"/>
</dbReference>
<evidence type="ECO:0000256" key="2">
    <source>
        <dbReference type="ARBA" id="ARBA00023015"/>
    </source>
</evidence>
<feature type="domain" description="HTH lysR-type" evidence="5">
    <location>
        <begin position="2"/>
        <end position="59"/>
    </location>
</feature>
<protein>
    <submittedName>
        <fullName evidence="6">LysR family transcriptional regulator</fullName>
    </submittedName>
</protein>
<comment type="caution">
    <text evidence="6">The sequence shown here is derived from an EMBL/GenBank/DDBJ whole genome shotgun (WGS) entry which is preliminary data.</text>
</comment>
<evidence type="ECO:0000313" key="6">
    <source>
        <dbReference type="EMBL" id="RCG15173.1"/>
    </source>
</evidence>
<dbReference type="EMBL" id="QOIN01000069">
    <property type="protein sequence ID" value="RCG15173.1"/>
    <property type="molecule type" value="Genomic_DNA"/>
</dbReference>
<dbReference type="Gene3D" id="1.10.10.10">
    <property type="entry name" value="Winged helix-like DNA-binding domain superfamily/Winged helix DNA-binding domain"/>
    <property type="match status" value="1"/>
</dbReference>
<keyword evidence="2" id="KW-0805">Transcription regulation</keyword>
<name>A0A367EB12_9ACTN</name>
<dbReference type="SUPFAM" id="SSF46785">
    <property type="entry name" value="Winged helix' DNA-binding domain"/>
    <property type="match status" value="1"/>
</dbReference>
<dbReference type="RefSeq" id="WP_114025355.1">
    <property type="nucleotide sequence ID" value="NZ_QOIN01000069.1"/>
</dbReference>
<dbReference type="GO" id="GO:0032993">
    <property type="term" value="C:protein-DNA complex"/>
    <property type="evidence" value="ECO:0007669"/>
    <property type="project" value="TreeGrafter"/>
</dbReference>
<proteinExistence type="inferred from homology"/>
<organism evidence="6 7">
    <name type="scientific">Streptomyces diacarni</name>
    <dbReference type="NCBI Taxonomy" id="2800381"/>
    <lineage>
        <taxon>Bacteria</taxon>
        <taxon>Bacillati</taxon>
        <taxon>Actinomycetota</taxon>
        <taxon>Actinomycetes</taxon>
        <taxon>Kitasatosporales</taxon>
        <taxon>Streptomycetaceae</taxon>
        <taxon>Streptomyces</taxon>
    </lineage>
</organism>
<dbReference type="Proteomes" id="UP000252914">
    <property type="component" value="Unassembled WGS sequence"/>
</dbReference>
<comment type="similarity">
    <text evidence="1">Belongs to the LysR transcriptional regulatory family.</text>
</comment>
<evidence type="ECO:0000256" key="3">
    <source>
        <dbReference type="ARBA" id="ARBA00023125"/>
    </source>
</evidence>
<dbReference type="PROSITE" id="PS50931">
    <property type="entry name" value="HTH_LYSR"/>
    <property type="match status" value="1"/>
</dbReference>
<dbReference type="InterPro" id="IPR000847">
    <property type="entry name" value="LysR_HTH_N"/>
</dbReference>
<gene>
    <name evidence="6" type="ORF">DTL70_31045</name>
</gene>
<evidence type="ECO:0000313" key="7">
    <source>
        <dbReference type="Proteomes" id="UP000252914"/>
    </source>
</evidence>